<feature type="domain" description="Peptidase C39-like" evidence="2">
    <location>
        <begin position="29"/>
        <end position="188"/>
    </location>
</feature>
<evidence type="ECO:0000256" key="1">
    <source>
        <dbReference type="SAM" id="Phobius"/>
    </source>
</evidence>
<dbReference type="Gene3D" id="3.90.70.10">
    <property type="entry name" value="Cysteine proteinases"/>
    <property type="match status" value="1"/>
</dbReference>
<protein>
    <submittedName>
        <fullName evidence="3">C39 family peptidase</fullName>
    </submittedName>
</protein>
<gene>
    <name evidence="3" type="ORF">FYJ71_05790</name>
</gene>
<dbReference type="Proteomes" id="UP000440713">
    <property type="component" value="Unassembled WGS sequence"/>
</dbReference>
<dbReference type="InterPro" id="IPR039564">
    <property type="entry name" value="Peptidase_C39-like"/>
</dbReference>
<dbReference type="Pfam" id="PF13529">
    <property type="entry name" value="Peptidase_C39_2"/>
    <property type="match status" value="1"/>
</dbReference>
<organism evidence="3 4">
    <name type="scientific">Peptostreptococcus porci</name>
    <dbReference type="NCBI Taxonomy" id="2652282"/>
    <lineage>
        <taxon>Bacteria</taxon>
        <taxon>Bacillati</taxon>
        <taxon>Bacillota</taxon>
        <taxon>Clostridia</taxon>
        <taxon>Peptostreptococcales</taxon>
        <taxon>Peptostreptococcaceae</taxon>
        <taxon>Peptostreptococcus</taxon>
    </lineage>
</organism>
<proteinExistence type="predicted"/>
<dbReference type="PANTHER" id="PTHR37806">
    <property type="entry name" value="LMO0724 PROTEIN"/>
    <property type="match status" value="1"/>
</dbReference>
<feature type="transmembrane region" description="Helical" evidence="1">
    <location>
        <begin position="7"/>
        <end position="24"/>
    </location>
</feature>
<evidence type="ECO:0000313" key="4">
    <source>
        <dbReference type="Proteomes" id="UP000440713"/>
    </source>
</evidence>
<reference evidence="3 4" key="1">
    <citation type="submission" date="2019-08" db="EMBL/GenBank/DDBJ databases">
        <title>In-depth cultivation of the pig gut microbiome towards novel bacterial diversity and tailored functional studies.</title>
        <authorList>
            <person name="Wylensek D."/>
            <person name="Hitch T.C.A."/>
            <person name="Clavel T."/>
        </authorList>
    </citation>
    <scope>NUCLEOTIDE SEQUENCE [LARGE SCALE GENOMIC DNA]</scope>
    <source>
        <strain evidence="3 4">WCA-SAB-591-4A-A</strain>
    </source>
</reference>
<dbReference type="AlphaFoldDB" id="A0A6N7XFT9"/>
<sequence length="214" mass="23979">MKTIGNILKIGLVLLIAISIYFTVPNRQLNVNYIGQYPNMPNGCEITSLTMLMNYNGYNVSKENMDSFLKKTGFTNADPNKAYIGSPYKNGYYCYASPITDAANEYFKKMGVSTNAKDKTGMSILGVLSNVVIWKKPVAVWYTLDDKAPEFGSGKYIDQNGKENRLYSNLHCIVVEGTNMGKVKVVDPIKGKREISVLQFTKLYYQMGQRAVVI</sequence>
<dbReference type="RefSeq" id="WP_154537869.1">
    <property type="nucleotide sequence ID" value="NZ_JAXFFP010000009.1"/>
</dbReference>
<keyword evidence="1" id="KW-1133">Transmembrane helix</keyword>
<dbReference type="EMBL" id="VUNE01000003">
    <property type="protein sequence ID" value="MST62473.1"/>
    <property type="molecule type" value="Genomic_DNA"/>
</dbReference>
<name>A0A6N7XFT9_9FIRM</name>
<keyword evidence="4" id="KW-1185">Reference proteome</keyword>
<keyword evidence="1" id="KW-0812">Transmembrane</keyword>
<accession>A0A6N7XFT9</accession>
<comment type="caution">
    <text evidence="3">The sequence shown here is derived from an EMBL/GenBank/DDBJ whole genome shotgun (WGS) entry which is preliminary data.</text>
</comment>
<evidence type="ECO:0000259" key="2">
    <source>
        <dbReference type="Pfam" id="PF13529"/>
    </source>
</evidence>
<evidence type="ECO:0000313" key="3">
    <source>
        <dbReference type="EMBL" id="MST62473.1"/>
    </source>
</evidence>
<dbReference type="PANTHER" id="PTHR37806:SF1">
    <property type="entry name" value="PEPTIDASE C39-LIKE DOMAIN-CONTAINING PROTEIN"/>
    <property type="match status" value="1"/>
</dbReference>
<keyword evidence="1" id="KW-0472">Membrane</keyword>